<dbReference type="PANTHER" id="PTHR41813">
    <property type="entry name" value="REGULATOR PAB1642, PUTATIVE (AFU_ORTHOLOGUE AFUA_3G11955)-RELATED"/>
    <property type="match status" value="1"/>
</dbReference>
<evidence type="ECO:0000313" key="3">
    <source>
        <dbReference type="Proteomes" id="UP000799772"/>
    </source>
</evidence>
<dbReference type="CDD" id="cd19357">
    <property type="entry name" value="TenA_E_At3g16990-like"/>
    <property type="match status" value="1"/>
</dbReference>
<name>A0A9P4IFH1_9PEZI</name>
<dbReference type="Pfam" id="PF03070">
    <property type="entry name" value="TENA_THI-4"/>
    <property type="match status" value="1"/>
</dbReference>
<gene>
    <name evidence="2" type="ORF">NA57DRAFT_56338</name>
</gene>
<dbReference type="InterPro" id="IPR004305">
    <property type="entry name" value="Thiaminase-2/PQQC"/>
</dbReference>
<keyword evidence="3" id="KW-1185">Reference proteome</keyword>
<protein>
    <submittedName>
        <fullName evidence="2">Heme oxygenase-like protein</fullName>
    </submittedName>
</protein>
<dbReference type="PANTHER" id="PTHR41813:SF2">
    <property type="entry name" value="REGULATOR PAB1642, PUTATIVE (AFU_ORTHOLOGUE AFUA_3G11955)-RELATED"/>
    <property type="match status" value="1"/>
</dbReference>
<dbReference type="AlphaFoldDB" id="A0A9P4IFH1"/>
<reference evidence="2" key="1">
    <citation type="journal article" date="2020" name="Stud. Mycol.">
        <title>101 Dothideomycetes genomes: a test case for predicting lifestyles and emergence of pathogens.</title>
        <authorList>
            <person name="Haridas S."/>
            <person name="Albert R."/>
            <person name="Binder M."/>
            <person name="Bloem J."/>
            <person name="Labutti K."/>
            <person name="Salamov A."/>
            <person name="Andreopoulos B."/>
            <person name="Baker S."/>
            <person name="Barry K."/>
            <person name="Bills G."/>
            <person name="Bluhm B."/>
            <person name="Cannon C."/>
            <person name="Castanera R."/>
            <person name="Culley D."/>
            <person name="Daum C."/>
            <person name="Ezra D."/>
            <person name="Gonzalez J."/>
            <person name="Henrissat B."/>
            <person name="Kuo A."/>
            <person name="Liang C."/>
            <person name="Lipzen A."/>
            <person name="Lutzoni F."/>
            <person name="Magnuson J."/>
            <person name="Mondo S."/>
            <person name="Nolan M."/>
            <person name="Ohm R."/>
            <person name="Pangilinan J."/>
            <person name="Park H.-J."/>
            <person name="Ramirez L."/>
            <person name="Alfaro M."/>
            <person name="Sun H."/>
            <person name="Tritt A."/>
            <person name="Yoshinaga Y."/>
            <person name="Zwiers L.-H."/>
            <person name="Turgeon B."/>
            <person name="Goodwin S."/>
            <person name="Spatafora J."/>
            <person name="Crous P."/>
            <person name="Grigoriev I."/>
        </authorList>
    </citation>
    <scope>NUCLEOTIDE SEQUENCE</scope>
    <source>
        <strain evidence="2">CBS 133067</strain>
    </source>
</reference>
<accession>A0A9P4IFH1</accession>
<organism evidence="2 3">
    <name type="scientific">Rhizodiscina lignyota</name>
    <dbReference type="NCBI Taxonomy" id="1504668"/>
    <lineage>
        <taxon>Eukaryota</taxon>
        <taxon>Fungi</taxon>
        <taxon>Dikarya</taxon>
        <taxon>Ascomycota</taxon>
        <taxon>Pezizomycotina</taxon>
        <taxon>Dothideomycetes</taxon>
        <taxon>Pleosporomycetidae</taxon>
        <taxon>Aulographales</taxon>
        <taxon>Rhizodiscinaceae</taxon>
        <taxon>Rhizodiscina</taxon>
    </lineage>
</organism>
<dbReference type="SUPFAM" id="SSF48613">
    <property type="entry name" value="Heme oxygenase-like"/>
    <property type="match status" value="1"/>
</dbReference>
<dbReference type="InterPro" id="IPR053261">
    <property type="entry name" value="Polyketide-peptide_reg"/>
</dbReference>
<dbReference type="OrthoDB" id="37730at2759"/>
<feature type="domain" description="Thiaminase-2/PQQC" evidence="1">
    <location>
        <begin position="11"/>
        <end position="231"/>
    </location>
</feature>
<dbReference type="InterPro" id="IPR016084">
    <property type="entry name" value="Haem_Oase-like_multi-hlx"/>
</dbReference>
<evidence type="ECO:0000313" key="2">
    <source>
        <dbReference type="EMBL" id="KAF2098692.1"/>
    </source>
</evidence>
<dbReference type="GO" id="GO:0006772">
    <property type="term" value="P:thiamine metabolic process"/>
    <property type="evidence" value="ECO:0007669"/>
    <property type="project" value="UniProtKB-ARBA"/>
</dbReference>
<comment type="caution">
    <text evidence="2">The sequence shown here is derived from an EMBL/GenBank/DDBJ whole genome shotgun (WGS) entry which is preliminary data.</text>
</comment>
<evidence type="ECO:0000259" key="1">
    <source>
        <dbReference type="Pfam" id="PF03070"/>
    </source>
</evidence>
<dbReference type="EMBL" id="ML978126">
    <property type="protein sequence ID" value="KAF2098692.1"/>
    <property type="molecule type" value="Genomic_DNA"/>
</dbReference>
<dbReference type="Gene3D" id="1.20.910.10">
    <property type="entry name" value="Heme oxygenase-like"/>
    <property type="match status" value="1"/>
</dbReference>
<proteinExistence type="predicted"/>
<sequence length="233" mass="25960">MASLTNRLLSQHSDLFQSATQHNFLIKAGEGTLSADTLIAWLVQDEHYQHAYVPFIGHLMVKLTLPSSIKIGGQNNSLPHRILDVLIGAAANLRREESFYSEVIKDYGLSEHAHEAPPNSATQPYIDLFDSTGRNGSLLEGMTLLWATETVYLRAWQFAGSKAEESSGSGDAASKAVREKFIPNWTNDEFVQFVETLGELVDELYAETKADEEKCVAVWKKVLELETGFWPDV</sequence>
<dbReference type="Proteomes" id="UP000799772">
    <property type="component" value="Unassembled WGS sequence"/>
</dbReference>